<accession>A0A078AK09</accession>
<dbReference type="InParanoid" id="A0A078AK09"/>
<keyword evidence="3" id="KW-1185">Reference proteome</keyword>
<feature type="region of interest" description="Disordered" evidence="1">
    <location>
        <begin position="120"/>
        <end position="149"/>
    </location>
</feature>
<sequence>MISLENLDDYNGRALLNSPRSLEACQRIGLNPKELIYKPIEDFKDKNLDHQIVQIRYQHHESKRRELLYKAKKERGEIIKIIETNGDHLKPGSFIQPLAVLQHQNLDYSKSVVNIKAFNSPSSQNQSQISSPQNARGLQPTQSQPQLSLEQSRIQAFQQLQKQGIIDDNVNLI</sequence>
<dbReference type="PANTHER" id="PTHR38019:SF1">
    <property type="entry name" value="N-ACETYLTRANSFERASE DOMAIN-CONTAINING PROTEIN"/>
    <property type="match status" value="1"/>
</dbReference>
<name>A0A078AK09_STYLE</name>
<evidence type="ECO:0000313" key="3">
    <source>
        <dbReference type="Proteomes" id="UP000039865"/>
    </source>
</evidence>
<dbReference type="EMBL" id="CCKQ01011182">
    <property type="protein sequence ID" value="CDW82720.1"/>
    <property type="molecule type" value="Genomic_DNA"/>
</dbReference>
<gene>
    <name evidence="2" type="primary">Contig15499.g16512</name>
    <name evidence="2" type="ORF">STYLEM_11754</name>
</gene>
<reference evidence="2 3" key="1">
    <citation type="submission" date="2014-06" db="EMBL/GenBank/DDBJ databases">
        <authorList>
            <person name="Swart Estienne"/>
        </authorList>
    </citation>
    <scope>NUCLEOTIDE SEQUENCE [LARGE SCALE GENOMIC DNA]</scope>
    <source>
        <strain evidence="2 3">130c</strain>
    </source>
</reference>
<proteinExistence type="predicted"/>
<dbReference type="AlphaFoldDB" id="A0A078AK09"/>
<dbReference type="OrthoDB" id="310405at2759"/>
<organism evidence="2 3">
    <name type="scientific">Stylonychia lemnae</name>
    <name type="common">Ciliate</name>
    <dbReference type="NCBI Taxonomy" id="5949"/>
    <lineage>
        <taxon>Eukaryota</taxon>
        <taxon>Sar</taxon>
        <taxon>Alveolata</taxon>
        <taxon>Ciliophora</taxon>
        <taxon>Intramacronucleata</taxon>
        <taxon>Spirotrichea</taxon>
        <taxon>Stichotrichia</taxon>
        <taxon>Sporadotrichida</taxon>
        <taxon>Oxytrichidae</taxon>
        <taxon>Stylonychinae</taxon>
        <taxon>Stylonychia</taxon>
    </lineage>
</organism>
<dbReference type="PANTHER" id="PTHR38019">
    <property type="entry name" value="KDA ANTIGEN P200, PUTATIVE-RELATED"/>
    <property type="match status" value="1"/>
</dbReference>
<evidence type="ECO:0000256" key="1">
    <source>
        <dbReference type="SAM" id="MobiDB-lite"/>
    </source>
</evidence>
<protein>
    <submittedName>
        <fullName evidence="2">Uncharacterized protein</fullName>
    </submittedName>
</protein>
<dbReference type="Proteomes" id="UP000039865">
    <property type="component" value="Unassembled WGS sequence"/>
</dbReference>
<evidence type="ECO:0000313" key="2">
    <source>
        <dbReference type="EMBL" id="CDW82720.1"/>
    </source>
</evidence>